<accession>A0A7X3IGS3</accession>
<evidence type="ECO:0000256" key="3">
    <source>
        <dbReference type="ARBA" id="ARBA00022692"/>
    </source>
</evidence>
<reference evidence="7 8" key="1">
    <citation type="submission" date="2019-12" db="EMBL/GenBank/DDBJ databases">
        <title>Paenibacillus sp. nov., an endophytic bacterium isolated from the stem of Dendrobium.</title>
        <authorList>
            <person name="Zhao R."/>
        </authorList>
    </citation>
    <scope>NUCLEOTIDE SEQUENCE [LARGE SCALE GENOMIC DNA]</scope>
    <source>
        <strain evidence="7 8">HJL G12</strain>
    </source>
</reference>
<keyword evidence="8" id="KW-1185">Reference proteome</keyword>
<evidence type="ECO:0000256" key="2">
    <source>
        <dbReference type="ARBA" id="ARBA00022475"/>
    </source>
</evidence>
<evidence type="ECO:0000256" key="4">
    <source>
        <dbReference type="ARBA" id="ARBA00022989"/>
    </source>
</evidence>
<keyword evidence="4 6" id="KW-1133">Transmembrane helix</keyword>
<dbReference type="InterPro" id="IPR003740">
    <property type="entry name" value="YitT"/>
</dbReference>
<dbReference type="AlphaFoldDB" id="A0A7X3IGS3"/>
<proteinExistence type="predicted"/>
<evidence type="ECO:0000256" key="1">
    <source>
        <dbReference type="ARBA" id="ARBA00004651"/>
    </source>
</evidence>
<dbReference type="InterPro" id="IPR051461">
    <property type="entry name" value="UPF0750_membrane"/>
</dbReference>
<feature type="transmembrane region" description="Helical" evidence="6">
    <location>
        <begin position="82"/>
        <end position="101"/>
    </location>
</feature>
<keyword evidence="5 6" id="KW-0472">Membrane</keyword>
<dbReference type="PANTHER" id="PTHR33545:SF3">
    <property type="entry name" value="UPF0750 MEMBRANE PROTEIN YQFU"/>
    <property type="match status" value="1"/>
</dbReference>
<gene>
    <name evidence="7" type="ORF">GRF59_05060</name>
</gene>
<evidence type="ECO:0000256" key="6">
    <source>
        <dbReference type="SAM" id="Phobius"/>
    </source>
</evidence>
<protein>
    <submittedName>
        <fullName evidence="7">YitT family protein</fullName>
    </submittedName>
</protein>
<feature type="transmembrane region" description="Helical" evidence="6">
    <location>
        <begin position="55"/>
        <end position="75"/>
    </location>
</feature>
<evidence type="ECO:0000313" key="7">
    <source>
        <dbReference type="EMBL" id="MWV42991.1"/>
    </source>
</evidence>
<keyword evidence="2" id="KW-1003">Cell membrane</keyword>
<name>A0A7X3IGS3_9BACL</name>
<organism evidence="7 8">
    <name type="scientific">Paenibacillus dendrobii</name>
    <dbReference type="NCBI Taxonomy" id="2691084"/>
    <lineage>
        <taxon>Bacteria</taxon>
        <taxon>Bacillati</taxon>
        <taxon>Bacillota</taxon>
        <taxon>Bacilli</taxon>
        <taxon>Bacillales</taxon>
        <taxon>Paenibacillaceae</taxon>
        <taxon>Paenibacillus</taxon>
    </lineage>
</organism>
<sequence length="281" mass="30448">MPILKRGRRTTILQSVLGGIAASIGLELFLHPHELIAGGVTGISALVSFHTEKEFGVLLLLFNLPLLLLFSFLGHKPVLLKVLPGMLAFSGSAILLAPLPAVSGEPVIAALAGGLCLGIGAGFAVKSGGLLDSLGLERPYEARPPVWLFFRQPISTEQLLLLCHGTVLILAGIAMGWERTLYSALACAAAYETSGLILWGIRRTVWVAASDPDVIRNELRQRLCIEAVSQEREDGKNSMNQYLVYHVHVLDIPRFKAIIKQEDPGAEVIFIDRTTTRPKNS</sequence>
<comment type="caution">
    <text evidence="7">The sequence shown here is derived from an EMBL/GenBank/DDBJ whole genome shotgun (WGS) entry which is preliminary data.</text>
</comment>
<feature type="transmembrane region" description="Helical" evidence="6">
    <location>
        <begin position="107"/>
        <end position="125"/>
    </location>
</feature>
<dbReference type="PANTHER" id="PTHR33545">
    <property type="entry name" value="UPF0750 MEMBRANE PROTEIN YITT-RELATED"/>
    <property type="match status" value="1"/>
</dbReference>
<dbReference type="EMBL" id="WUBI01000001">
    <property type="protein sequence ID" value="MWV42991.1"/>
    <property type="molecule type" value="Genomic_DNA"/>
</dbReference>
<feature type="transmembrane region" description="Helical" evidence="6">
    <location>
        <begin position="159"/>
        <end position="177"/>
    </location>
</feature>
<evidence type="ECO:0000256" key="5">
    <source>
        <dbReference type="ARBA" id="ARBA00023136"/>
    </source>
</evidence>
<keyword evidence="3 6" id="KW-0812">Transmembrane</keyword>
<dbReference type="GO" id="GO:0005886">
    <property type="term" value="C:plasma membrane"/>
    <property type="evidence" value="ECO:0007669"/>
    <property type="project" value="UniProtKB-SubCell"/>
</dbReference>
<dbReference type="Pfam" id="PF02588">
    <property type="entry name" value="YitT_membrane"/>
    <property type="match status" value="1"/>
</dbReference>
<comment type="subcellular location">
    <subcellularLocation>
        <location evidence="1">Cell membrane</location>
        <topology evidence="1">Multi-pass membrane protein</topology>
    </subcellularLocation>
</comment>
<evidence type="ECO:0000313" key="8">
    <source>
        <dbReference type="Proteomes" id="UP000460318"/>
    </source>
</evidence>
<feature type="transmembrane region" description="Helical" evidence="6">
    <location>
        <begin position="183"/>
        <end position="201"/>
    </location>
</feature>
<feature type="transmembrane region" description="Helical" evidence="6">
    <location>
        <begin position="12"/>
        <end position="30"/>
    </location>
</feature>
<dbReference type="Proteomes" id="UP000460318">
    <property type="component" value="Unassembled WGS sequence"/>
</dbReference>